<dbReference type="Gene3D" id="2.40.110.10">
    <property type="entry name" value="Butyryl-CoA Dehydrogenase, subunit A, domain 2"/>
    <property type="match status" value="1"/>
</dbReference>
<dbReference type="PIRSF" id="PIRSF016578">
    <property type="entry name" value="HsaA"/>
    <property type="match status" value="1"/>
</dbReference>
<dbReference type="InterPro" id="IPR037069">
    <property type="entry name" value="AcylCoA_DH/ox_N_sf"/>
</dbReference>
<accession>A0ABU1F8V9</accession>
<evidence type="ECO:0000313" key="9">
    <source>
        <dbReference type="EMBL" id="MDR5653311.1"/>
    </source>
</evidence>
<dbReference type="SUPFAM" id="SSF56645">
    <property type="entry name" value="Acyl-CoA dehydrogenase NM domain-like"/>
    <property type="match status" value="1"/>
</dbReference>
<dbReference type="Gene3D" id="1.20.140.10">
    <property type="entry name" value="Butyryl-CoA Dehydrogenase, subunit A, domain 3"/>
    <property type="match status" value="1"/>
</dbReference>
<feature type="domain" description="Acyl-CoA oxidase/dehydrogenase middle" evidence="7">
    <location>
        <begin position="123"/>
        <end position="221"/>
    </location>
</feature>
<keyword evidence="3 5" id="KW-0285">Flavoprotein</keyword>
<organism evidence="9 10">
    <name type="scientific">Ruixingdingia sedimenti</name>
    <dbReference type="NCBI Taxonomy" id="3073604"/>
    <lineage>
        <taxon>Bacteria</taxon>
        <taxon>Pseudomonadati</taxon>
        <taxon>Pseudomonadota</taxon>
        <taxon>Alphaproteobacteria</taxon>
        <taxon>Rhodobacterales</taxon>
        <taxon>Paracoccaceae</taxon>
        <taxon>Ruixingdingia</taxon>
    </lineage>
</organism>
<evidence type="ECO:0000259" key="6">
    <source>
        <dbReference type="Pfam" id="PF00441"/>
    </source>
</evidence>
<dbReference type="PANTHER" id="PTHR43884:SF12">
    <property type="entry name" value="ISOVALERYL-COA DEHYDROGENASE, MITOCHONDRIAL-RELATED"/>
    <property type="match status" value="1"/>
</dbReference>
<dbReference type="GO" id="GO:0016491">
    <property type="term" value="F:oxidoreductase activity"/>
    <property type="evidence" value="ECO:0007669"/>
    <property type="project" value="UniProtKB-KW"/>
</dbReference>
<keyword evidence="10" id="KW-1185">Reference proteome</keyword>
<comment type="similarity">
    <text evidence="2 5">Belongs to the acyl-CoA dehydrogenase family.</text>
</comment>
<dbReference type="InterPro" id="IPR009100">
    <property type="entry name" value="AcylCoA_DH/oxidase_NM_dom_sf"/>
</dbReference>
<dbReference type="EC" id="1.-.-.-" evidence="9"/>
<evidence type="ECO:0000259" key="7">
    <source>
        <dbReference type="Pfam" id="PF02770"/>
    </source>
</evidence>
<evidence type="ECO:0000256" key="3">
    <source>
        <dbReference type="ARBA" id="ARBA00022630"/>
    </source>
</evidence>
<dbReference type="Pfam" id="PF02771">
    <property type="entry name" value="Acyl-CoA_dh_N"/>
    <property type="match status" value="1"/>
</dbReference>
<sequence length="389" mass="43111">MGYRLTDDQRAIVDAAQRICDRFPLDYWLRKDREHEFPHEFFQAVAEGGWLGICMPEEYGGANLGVTEAALFLRTVASNGGAQAAASTIHMNIFGLQPVVHFGTEDQKQRWLPAFSRGETKACFAVTEPDTGLDTTKLKVVAKKQADGNYLISGKKVFISTAQVADHMLILARTTPIEEVTRHSDGLSLFYTRLDRDYVDVREIDKLGRGAVDTNELFIDNLPVSKDSLIGEEGKGLKYIFHGMNAERVFVAAEQVGIGQAALRHAVEYAKERKVFGRAIGQNQGIQHPLAHSWAELEAANHMMMAAADLYDRGEPCGPEANAAKLLASEACMRACQTAMLTHGGFGYAKEYHVERYMREAWIGYIAPVTPQLVLSNIAERKLGLPKSY</sequence>
<evidence type="ECO:0000256" key="4">
    <source>
        <dbReference type="ARBA" id="ARBA00022827"/>
    </source>
</evidence>
<dbReference type="InterPro" id="IPR009075">
    <property type="entry name" value="AcylCo_DH/oxidase_C"/>
</dbReference>
<dbReference type="InterPro" id="IPR013786">
    <property type="entry name" value="AcylCoA_DH/ox_N"/>
</dbReference>
<feature type="domain" description="Acyl-CoA dehydrogenase/oxidase N-terminal" evidence="8">
    <location>
        <begin position="6"/>
        <end position="119"/>
    </location>
</feature>
<dbReference type="Pfam" id="PF00441">
    <property type="entry name" value="Acyl-CoA_dh_1"/>
    <property type="match status" value="1"/>
</dbReference>
<dbReference type="EMBL" id="JAVKPH010000012">
    <property type="protein sequence ID" value="MDR5653311.1"/>
    <property type="molecule type" value="Genomic_DNA"/>
</dbReference>
<feature type="domain" description="Acyl-CoA dehydrogenase/oxidase C-terminal" evidence="6">
    <location>
        <begin position="234"/>
        <end position="381"/>
    </location>
</feature>
<evidence type="ECO:0000259" key="8">
    <source>
        <dbReference type="Pfam" id="PF02771"/>
    </source>
</evidence>
<proteinExistence type="inferred from homology"/>
<dbReference type="InterPro" id="IPR046373">
    <property type="entry name" value="Acyl-CoA_Oxase/DH_mid-dom_sf"/>
</dbReference>
<keyword evidence="4 5" id="KW-0274">FAD</keyword>
<evidence type="ECO:0000313" key="10">
    <source>
        <dbReference type="Proteomes" id="UP001247754"/>
    </source>
</evidence>
<evidence type="ECO:0000256" key="5">
    <source>
        <dbReference type="RuleBase" id="RU362125"/>
    </source>
</evidence>
<comment type="cofactor">
    <cofactor evidence="1 5">
        <name>FAD</name>
        <dbReference type="ChEBI" id="CHEBI:57692"/>
    </cofactor>
</comment>
<comment type="caution">
    <text evidence="9">The sequence shown here is derived from an EMBL/GenBank/DDBJ whole genome shotgun (WGS) entry which is preliminary data.</text>
</comment>
<reference evidence="9 10" key="1">
    <citation type="submission" date="2023-09" db="EMBL/GenBank/DDBJ databases">
        <title>Xinfangfangia sedmenti sp. nov., isolated the sedment.</title>
        <authorList>
            <person name="Xu L."/>
        </authorList>
    </citation>
    <scope>NUCLEOTIDE SEQUENCE [LARGE SCALE GENOMIC DNA]</scope>
    <source>
        <strain evidence="9 10">LG-4</strain>
    </source>
</reference>
<dbReference type="Proteomes" id="UP001247754">
    <property type="component" value="Unassembled WGS sequence"/>
</dbReference>
<dbReference type="PANTHER" id="PTHR43884">
    <property type="entry name" value="ACYL-COA DEHYDROGENASE"/>
    <property type="match status" value="1"/>
</dbReference>
<keyword evidence="5 9" id="KW-0560">Oxidoreductase</keyword>
<evidence type="ECO:0000256" key="2">
    <source>
        <dbReference type="ARBA" id="ARBA00009347"/>
    </source>
</evidence>
<dbReference type="Pfam" id="PF02770">
    <property type="entry name" value="Acyl-CoA_dh_M"/>
    <property type="match status" value="1"/>
</dbReference>
<dbReference type="Gene3D" id="1.10.540.10">
    <property type="entry name" value="Acyl-CoA dehydrogenase/oxidase, N-terminal domain"/>
    <property type="match status" value="1"/>
</dbReference>
<dbReference type="InterPro" id="IPR006091">
    <property type="entry name" value="Acyl-CoA_Oxase/DH_mid-dom"/>
</dbReference>
<gene>
    <name evidence="9" type="ORF">RGD00_11895</name>
</gene>
<name>A0ABU1F8V9_9RHOB</name>
<dbReference type="RefSeq" id="WP_310457549.1">
    <property type="nucleotide sequence ID" value="NZ_JAVKPH010000012.1"/>
</dbReference>
<protein>
    <submittedName>
        <fullName evidence="9">Acyl-CoA dehydrogenase family protein</fullName>
        <ecNumber evidence="9">1.-.-.-</ecNumber>
    </submittedName>
</protein>
<evidence type="ECO:0000256" key="1">
    <source>
        <dbReference type="ARBA" id="ARBA00001974"/>
    </source>
</evidence>
<dbReference type="SUPFAM" id="SSF47203">
    <property type="entry name" value="Acyl-CoA dehydrogenase C-terminal domain-like"/>
    <property type="match status" value="1"/>
</dbReference>
<dbReference type="InterPro" id="IPR036250">
    <property type="entry name" value="AcylCo_DH-like_C"/>
</dbReference>